<dbReference type="GO" id="GO:0005975">
    <property type="term" value="P:carbohydrate metabolic process"/>
    <property type="evidence" value="ECO:0007669"/>
    <property type="project" value="UniProtKB-ARBA"/>
</dbReference>
<feature type="domain" description="GH29D-like beta-sandwich" evidence="3">
    <location>
        <begin position="1064"/>
        <end position="1131"/>
    </location>
</feature>
<dbReference type="Proteomes" id="UP000025229">
    <property type="component" value="Chromosome"/>
</dbReference>
<evidence type="ECO:0000259" key="4">
    <source>
        <dbReference type="Pfam" id="PF19077"/>
    </source>
</evidence>
<dbReference type="AlphaFoldDB" id="A0A023X3A2"/>
<dbReference type="HOGENOM" id="CLU_267629_0_0_11"/>
<dbReference type="Gene3D" id="2.60.40.10">
    <property type="entry name" value="Immunoglobulins"/>
    <property type="match status" value="1"/>
</dbReference>
<evidence type="ECO:0000313" key="6">
    <source>
        <dbReference type="EMBL" id="MDX5893897.1"/>
    </source>
</evidence>
<feature type="domain" description="Bacterial Ig-like" evidence="4">
    <location>
        <begin position="955"/>
        <end position="1055"/>
    </location>
</feature>
<proteinExistence type="predicted"/>
<dbReference type="RefSeq" id="WP_143533904.1">
    <property type="nucleotide sequence ID" value="NZ_CP007514.1"/>
</dbReference>
<dbReference type="EMBL" id="CP007514">
    <property type="protein sequence ID" value="AHY46490.1"/>
    <property type="molecule type" value="Genomic_DNA"/>
</dbReference>
<protein>
    <submittedName>
        <fullName evidence="6">Chitobiase/beta-hexosaminidase C-terminal domain-containing protein</fullName>
    </submittedName>
    <submittedName>
        <fullName evidence="5">Fn3 associated</fullName>
    </submittedName>
</protein>
<feature type="domain" description="GH29D-like beta-sandwich" evidence="3">
    <location>
        <begin position="421"/>
        <end position="485"/>
    </location>
</feature>
<keyword evidence="2" id="KW-0732">Signal</keyword>
<name>A0A023X3A2_RUBRA</name>
<dbReference type="EMBL" id="JAWXXX010000001">
    <property type="protein sequence ID" value="MDX5893897.1"/>
    <property type="molecule type" value="Genomic_DNA"/>
</dbReference>
<feature type="region of interest" description="Disordered" evidence="1">
    <location>
        <begin position="491"/>
        <end position="521"/>
    </location>
</feature>
<organism evidence="5 7">
    <name type="scientific">Rubrobacter radiotolerans</name>
    <name type="common">Arthrobacter radiotolerans</name>
    <dbReference type="NCBI Taxonomy" id="42256"/>
    <lineage>
        <taxon>Bacteria</taxon>
        <taxon>Bacillati</taxon>
        <taxon>Actinomycetota</taxon>
        <taxon>Rubrobacteria</taxon>
        <taxon>Rubrobacterales</taxon>
        <taxon>Rubrobacteraceae</taxon>
        <taxon>Rubrobacter</taxon>
    </lineage>
</organism>
<dbReference type="Proteomes" id="UP001281130">
    <property type="component" value="Unassembled WGS sequence"/>
</dbReference>
<dbReference type="PATRIC" id="fig|42256.3.peg.1221"/>
<dbReference type="Gene3D" id="3.30.420.430">
    <property type="match status" value="2"/>
</dbReference>
<evidence type="ECO:0000259" key="3">
    <source>
        <dbReference type="Pfam" id="PF13290"/>
    </source>
</evidence>
<reference evidence="6" key="2">
    <citation type="submission" date="2023-11" db="EMBL/GenBank/DDBJ databases">
        <title>MicrobeMod: A computational toolkit for identifying prokaryotic methylation and restriction-modification with nanopore sequencing.</title>
        <authorList>
            <person name="Crits-Christoph A."/>
            <person name="Kang S.C."/>
            <person name="Lee H."/>
            <person name="Ostrov N."/>
        </authorList>
    </citation>
    <scope>NUCLEOTIDE SEQUENCE</scope>
    <source>
        <strain evidence="6">ATCC 51242</strain>
    </source>
</reference>
<dbReference type="InterPro" id="IPR044016">
    <property type="entry name" value="Big_13"/>
</dbReference>
<dbReference type="InterPro" id="IPR013783">
    <property type="entry name" value="Ig-like_fold"/>
</dbReference>
<reference evidence="5 7" key="1">
    <citation type="submission" date="2014-03" db="EMBL/GenBank/DDBJ databases">
        <title>Complete genome sequence of the Radio-Resistant Rubrobacter radiotolerans RSPS-4.</title>
        <authorList>
            <person name="Egas C.C."/>
            <person name="Barroso C.C."/>
            <person name="Froufe H.J.C."/>
            <person name="Pacheco J.J."/>
            <person name="Albuquerque L.L."/>
            <person name="da Costa M.M.S."/>
        </authorList>
    </citation>
    <scope>NUCLEOTIDE SEQUENCE [LARGE SCALE GENOMIC DNA]</scope>
    <source>
        <strain evidence="5 7">RSPS-4</strain>
    </source>
</reference>
<sequence>MTERLRRYTGTGAALVVLLAGLLVFFSLAPAALAQTADPPVTEPPQLPHEPVVFPQRDFVSVEGYDPNTPVTIRVKRDGHTIGVADAVTDATGFTEVNHPGGVCWGAGAPPELNVTPDILPGDVVDVEIKGANGDVVAVDRQTTLGATAEPAKIVGNRLIVRGTAEDANGEPIPIERLEQRIVNPDFGDIEVGRRDIRATADGGRVPAGATATLAYDPVDPVRNPKGTEWTATYTGLSQQVMDLAVAGQTRVLAWQETTANGDRLGITIFEADEVGGPGFGGCPAGANYAVTESDPVSVNVAFESSGSGLVLSGVSHNASQVVVSLDDANNPDTAPVTETVTNLVPNPDQPGAQTWTATLDRGEVLGLDPETLTASARYTIPNPDTADPATVEIGGAKLKIVKDLVAPSAPESDLDTTPVYSTAQFVTLTNPSGSHDPEAKIHYTVNGSEPSASSRVFRNPIRVTTTQTIRAVAIDEAGNRSNVASFEYNFGGAAPPAPPPAPPLDPNDPPGVVNDPPQLPHEPVVFPSRDFVSAEGYEPGIDLEFRVLRNDVVVGRARGTTDATGFTEVNHPGGVCWAGVTPDIRAGDVLEVETPNGDVDRITTADISAEQAVIENGRVVVRGFARDGSGGPIPLANIEQRIINPDFANTNVGRRDIRATADGGRVPNGATATITYNDGDADPTTWTATYTGLSQQVMDLAVAGQTRVLAWKDTTAAGDRLGITIFEVGEVGGPGFGGCPNNRDFAVTGSSHYPAVNAFSQNENLVLYGTSRDASAVSLALTGAAGAIENIAVPAENISQPGGEQTWWVALSDAQMETLRGFADGEFTARATYTVPTDPNDPGSPVEQRSIGPALTITKDTEAPGAPTASPPPGQYGTAQSVTLDGPDPTAKIHYTLGDTAPGRATKGSLNPEPIEVDGEDQTIRAVAIDPAGNRSAVASFRYQIVDTTPPEAPTAFALAAESNSGDANDAITNDPTPTFTGNARAGARVNLFEVLPDNTLRPLGSATVGGNGSFSVTASEPLGDGAHRIVATVTSPAGNEGPRSSVLEITVDTTAPTVSANPRGGTYPRAQSVTLTGSEAGKVYFTRNGTPPNPGAVGTSEATGPVNVPATQTLRFIAVDVAGNRSAVGSERYVIRNALPTVTNISPTGTIRDRTPTIAATVNDADSDLAKANITLRVDGTVRPGFTYNRTTNRMTFTPTLGVGRHTVAVTVRDRDGGVTTRNWSFTIR</sequence>
<dbReference type="OrthoDB" id="574459at2"/>
<accession>A0A023X3A2</accession>
<dbReference type="Pfam" id="PF19077">
    <property type="entry name" value="Big_13"/>
    <property type="match status" value="1"/>
</dbReference>
<evidence type="ECO:0000313" key="5">
    <source>
        <dbReference type="EMBL" id="AHY46490.1"/>
    </source>
</evidence>
<dbReference type="STRING" id="42256.RradSPS_1207"/>
<dbReference type="eggNOG" id="COG3291">
    <property type="taxonomic scope" value="Bacteria"/>
</dbReference>
<evidence type="ECO:0000256" key="1">
    <source>
        <dbReference type="SAM" id="MobiDB-lite"/>
    </source>
</evidence>
<feature type="region of interest" description="Disordered" evidence="1">
    <location>
        <begin position="859"/>
        <end position="914"/>
    </location>
</feature>
<feature type="chain" id="PRO_5001527397" evidence="2">
    <location>
        <begin position="35"/>
        <end position="1231"/>
    </location>
</feature>
<gene>
    <name evidence="5" type="ORF">RradSPS_1207</name>
    <name evidence="6" type="ORF">SIL72_07610</name>
</gene>
<keyword evidence="7" id="KW-1185">Reference proteome</keyword>
<evidence type="ECO:0000313" key="7">
    <source>
        <dbReference type="Proteomes" id="UP000025229"/>
    </source>
</evidence>
<feature type="domain" description="GH29D-like beta-sandwich" evidence="3">
    <location>
        <begin position="872"/>
        <end position="940"/>
    </location>
</feature>
<feature type="signal peptide" evidence="2">
    <location>
        <begin position="1"/>
        <end position="34"/>
    </location>
</feature>
<evidence type="ECO:0000256" key="2">
    <source>
        <dbReference type="SAM" id="SignalP"/>
    </source>
</evidence>
<feature type="compositionally biased region" description="Pro residues" evidence="1">
    <location>
        <begin position="496"/>
        <end position="510"/>
    </location>
</feature>
<dbReference type="InterPro" id="IPR059177">
    <property type="entry name" value="GH29D-like_dom"/>
</dbReference>
<dbReference type="KEGG" id="rrd:RradSPS_1207"/>
<dbReference type="Pfam" id="PF13290">
    <property type="entry name" value="CHB_HEX_C_1"/>
    <property type="match status" value="3"/>
</dbReference>